<dbReference type="InterPro" id="IPR029060">
    <property type="entry name" value="PIN-like_dom_sf"/>
</dbReference>
<dbReference type="SUPFAM" id="SSF88723">
    <property type="entry name" value="PIN domain-like"/>
    <property type="match status" value="1"/>
</dbReference>
<organism evidence="1 2">
    <name type="scientific">Scytonema hofmannii FACHB-248</name>
    <dbReference type="NCBI Taxonomy" id="1842502"/>
    <lineage>
        <taxon>Bacteria</taxon>
        <taxon>Bacillati</taxon>
        <taxon>Cyanobacteriota</taxon>
        <taxon>Cyanophyceae</taxon>
        <taxon>Nostocales</taxon>
        <taxon>Scytonemataceae</taxon>
        <taxon>Scytonema</taxon>
    </lineage>
</organism>
<accession>A0ABR8GV26</accession>
<evidence type="ECO:0000313" key="1">
    <source>
        <dbReference type="EMBL" id="MBD2607367.1"/>
    </source>
</evidence>
<keyword evidence="2" id="KW-1185">Reference proteome</keyword>
<evidence type="ECO:0008006" key="3">
    <source>
        <dbReference type="Google" id="ProtNLM"/>
    </source>
</evidence>
<dbReference type="Gene3D" id="3.40.50.1010">
    <property type="entry name" value="5'-nuclease"/>
    <property type="match status" value="1"/>
</dbReference>
<comment type="caution">
    <text evidence="1">The sequence shown here is derived from an EMBL/GenBank/DDBJ whole genome shotgun (WGS) entry which is preliminary data.</text>
</comment>
<proteinExistence type="predicted"/>
<dbReference type="RefSeq" id="WP_029631587.1">
    <property type="nucleotide sequence ID" value="NZ_JACJTA010000061.1"/>
</dbReference>
<evidence type="ECO:0000313" key="2">
    <source>
        <dbReference type="Proteomes" id="UP000660380"/>
    </source>
</evidence>
<dbReference type="EMBL" id="JACJTA010000061">
    <property type="protein sequence ID" value="MBD2607367.1"/>
    <property type="molecule type" value="Genomic_DNA"/>
</dbReference>
<reference evidence="1 2" key="1">
    <citation type="journal article" date="2020" name="ISME J.">
        <title>Comparative genomics reveals insights into cyanobacterial evolution and habitat adaptation.</title>
        <authorList>
            <person name="Chen M.Y."/>
            <person name="Teng W.K."/>
            <person name="Zhao L."/>
            <person name="Hu C.X."/>
            <person name="Zhou Y.K."/>
            <person name="Han B.P."/>
            <person name="Song L.R."/>
            <person name="Shu W.S."/>
        </authorList>
    </citation>
    <scope>NUCLEOTIDE SEQUENCE [LARGE SCALE GENOMIC DNA]</scope>
    <source>
        <strain evidence="1 2">FACHB-248</strain>
    </source>
</reference>
<gene>
    <name evidence="1" type="ORF">H6G81_23265</name>
</gene>
<sequence>MRQVVLLDANPLSQVTHPKIKPEVINWMQSLRENNIALKSPEISVYEVRRELIRLNNNKSIERLNQFISYSLIPINSETFVQAAIFWAEVRNQGKPTSDNKSLDCDAILAAQALQQFEYYDKVTVITTNVKHIERFAANNELEVLDWVTTLNNFVDKY</sequence>
<name>A0ABR8GV26_9CYAN</name>
<dbReference type="Proteomes" id="UP000660380">
    <property type="component" value="Unassembled WGS sequence"/>
</dbReference>
<protein>
    <recommendedName>
        <fullName evidence="3">PIN domain-containing protein</fullName>
    </recommendedName>
</protein>